<accession>A0ABC8U6W8</accession>
<proteinExistence type="predicted"/>
<dbReference type="EMBL" id="CAUOFW020007057">
    <property type="protein sequence ID" value="CAK9177505.1"/>
    <property type="molecule type" value="Genomic_DNA"/>
</dbReference>
<evidence type="ECO:0000313" key="1">
    <source>
        <dbReference type="EMBL" id="CAK9177505.1"/>
    </source>
</evidence>
<protein>
    <submittedName>
        <fullName evidence="1">Uncharacterized protein</fullName>
    </submittedName>
</protein>
<dbReference type="Proteomes" id="UP001642360">
    <property type="component" value="Unassembled WGS sequence"/>
</dbReference>
<reference evidence="1 2" key="1">
    <citation type="submission" date="2024-02" db="EMBL/GenBank/DDBJ databases">
        <authorList>
            <person name="Vignale AGUSTIN F."/>
            <person name="Sosa J E."/>
            <person name="Modenutti C."/>
        </authorList>
    </citation>
    <scope>NUCLEOTIDE SEQUENCE [LARGE SCALE GENOMIC DNA]</scope>
</reference>
<sequence length="95" mass="10422">MASSTAEIVHECLPFIQVYKDGRVQRLVGNDVVPASVDPDSGVQSQDIGITMEIVNDYAPCQGRDIDTISIFHHESPVITKLHQLCLAGIKFKLT</sequence>
<comment type="caution">
    <text evidence="1">The sequence shown here is derived from an EMBL/GenBank/DDBJ whole genome shotgun (WGS) entry which is preliminary data.</text>
</comment>
<keyword evidence="2" id="KW-1185">Reference proteome</keyword>
<evidence type="ECO:0000313" key="2">
    <source>
        <dbReference type="Proteomes" id="UP001642360"/>
    </source>
</evidence>
<gene>
    <name evidence="1" type="ORF">ILEXP_LOCUS47392</name>
</gene>
<organism evidence="1 2">
    <name type="scientific">Ilex paraguariensis</name>
    <name type="common">yerba mate</name>
    <dbReference type="NCBI Taxonomy" id="185542"/>
    <lineage>
        <taxon>Eukaryota</taxon>
        <taxon>Viridiplantae</taxon>
        <taxon>Streptophyta</taxon>
        <taxon>Embryophyta</taxon>
        <taxon>Tracheophyta</taxon>
        <taxon>Spermatophyta</taxon>
        <taxon>Magnoliopsida</taxon>
        <taxon>eudicotyledons</taxon>
        <taxon>Gunneridae</taxon>
        <taxon>Pentapetalae</taxon>
        <taxon>asterids</taxon>
        <taxon>campanulids</taxon>
        <taxon>Aquifoliales</taxon>
        <taxon>Aquifoliaceae</taxon>
        <taxon>Ilex</taxon>
    </lineage>
</organism>
<dbReference type="AlphaFoldDB" id="A0ABC8U6W8"/>
<name>A0ABC8U6W8_9AQUA</name>